<dbReference type="InterPro" id="IPR052895">
    <property type="entry name" value="HetReg/Transcr_Mod"/>
</dbReference>
<keyword evidence="3" id="KW-1185">Reference proteome</keyword>
<dbReference type="PANTHER" id="PTHR24148">
    <property type="entry name" value="ANKYRIN REPEAT DOMAIN-CONTAINING PROTEIN 39 HOMOLOG-RELATED"/>
    <property type="match status" value="1"/>
</dbReference>
<proteinExistence type="predicted"/>
<dbReference type="Proteomes" id="UP000235786">
    <property type="component" value="Unassembled WGS sequence"/>
</dbReference>
<dbReference type="AlphaFoldDB" id="A0A2J6R2S8"/>
<sequence length="390" mass="44058">MTNAGIRGRDHTNWNTNSVPSKPAHGKGERRKNYPEAIVSVSKIFLDFLVRTMAEVRQAKAACHDPESLPCYQELASQIHEGIARRRRWWSRVWVVQEVHVAKAATLICSNNRMSYHDLFDWYSILLFGASPESKLVFSNFGSSFYHMKARTWALSNSHIDNSDRILRILDSVRFLQASNPRDMIFGILGLSDIFLSILPAPDYTASVTTIFTQIAKSLLLAMKSLDILYYAAALVPFSSYPSWVPDWGQLPHMWCLRENIFAAAGNSEALFAFSKDDREFQVKGKIFDKTENANFVCSAAYAISNSIAEFIPGFVSSCEAGLALKAYPTGESVEDALWRTLCWDMCMNRMSRAVPDRVTAFREWYRFLTSNVSLNTLDTAPVNNLNPLS</sequence>
<organism evidence="2 3">
    <name type="scientific">Hyaloscypha variabilis (strain UAMH 11265 / GT02V1 / F)</name>
    <name type="common">Meliniomyces variabilis</name>
    <dbReference type="NCBI Taxonomy" id="1149755"/>
    <lineage>
        <taxon>Eukaryota</taxon>
        <taxon>Fungi</taxon>
        <taxon>Dikarya</taxon>
        <taxon>Ascomycota</taxon>
        <taxon>Pezizomycotina</taxon>
        <taxon>Leotiomycetes</taxon>
        <taxon>Helotiales</taxon>
        <taxon>Hyaloscyphaceae</taxon>
        <taxon>Hyaloscypha</taxon>
        <taxon>Hyaloscypha variabilis</taxon>
    </lineage>
</organism>
<reference evidence="2 3" key="1">
    <citation type="submission" date="2016-04" db="EMBL/GenBank/DDBJ databases">
        <title>A degradative enzymes factory behind the ericoid mycorrhizal symbiosis.</title>
        <authorList>
            <consortium name="DOE Joint Genome Institute"/>
            <person name="Martino E."/>
            <person name="Morin E."/>
            <person name="Grelet G."/>
            <person name="Kuo A."/>
            <person name="Kohler A."/>
            <person name="Daghino S."/>
            <person name="Barry K."/>
            <person name="Choi C."/>
            <person name="Cichocki N."/>
            <person name="Clum A."/>
            <person name="Copeland A."/>
            <person name="Hainaut M."/>
            <person name="Haridas S."/>
            <person name="Labutti K."/>
            <person name="Lindquist E."/>
            <person name="Lipzen A."/>
            <person name="Khouja H.-R."/>
            <person name="Murat C."/>
            <person name="Ohm R."/>
            <person name="Olson A."/>
            <person name="Spatafora J."/>
            <person name="Veneault-Fourrey C."/>
            <person name="Henrissat B."/>
            <person name="Grigoriev I."/>
            <person name="Martin F."/>
            <person name="Perotto S."/>
        </authorList>
    </citation>
    <scope>NUCLEOTIDE SEQUENCE [LARGE SCALE GENOMIC DNA]</scope>
    <source>
        <strain evidence="2 3">F</strain>
    </source>
</reference>
<accession>A0A2J6R2S8</accession>
<dbReference type="PANTHER" id="PTHR24148:SF73">
    <property type="entry name" value="HET DOMAIN PROTEIN (AFU_ORTHOLOGUE AFUA_8G01020)"/>
    <property type="match status" value="1"/>
</dbReference>
<protein>
    <recommendedName>
        <fullName evidence="4">Heterokaryon incompatibility domain-containing protein</fullName>
    </recommendedName>
</protein>
<feature type="region of interest" description="Disordered" evidence="1">
    <location>
        <begin position="1"/>
        <end position="32"/>
    </location>
</feature>
<gene>
    <name evidence="2" type="ORF">L207DRAFT_536070</name>
</gene>
<evidence type="ECO:0000256" key="1">
    <source>
        <dbReference type="SAM" id="MobiDB-lite"/>
    </source>
</evidence>
<evidence type="ECO:0000313" key="3">
    <source>
        <dbReference type="Proteomes" id="UP000235786"/>
    </source>
</evidence>
<dbReference type="EMBL" id="KZ613958">
    <property type="protein sequence ID" value="PMD32779.1"/>
    <property type="molecule type" value="Genomic_DNA"/>
</dbReference>
<name>A0A2J6R2S8_HYAVF</name>
<evidence type="ECO:0008006" key="4">
    <source>
        <dbReference type="Google" id="ProtNLM"/>
    </source>
</evidence>
<evidence type="ECO:0000313" key="2">
    <source>
        <dbReference type="EMBL" id="PMD32779.1"/>
    </source>
</evidence>
<dbReference type="OrthoDB" id="2157530at2759"/>